<dbReference type="RefSeq" id="XP_007787795.1">
    <property type="nucleotide sequence ID" value="XM_007789605.1"/>
</dbReference>
<proteinExistence type="inferred from homology"/>
<dbReference type="AlphaFoldDB" id="U1GS24"/>
<dbReference type="SUPFAM" id="SSF51569">
    <property type="entry name" value="Aldolase"/>
    <property type="match status" value="1"/>
</dbReference>
<feature type="compositionally biased region" description="Polar residues" evidence="4">
    <location>
        <begin position="1"/>
        <end position="16"/>
    </location>
</feature>
<evidence type="ECO:0000313" key="5">
    <source>
        <dbReference type="EMBL" id="ERF74791.1"/>
    </source>
</evidence>
<evidence type="ECO:0000256" key="1">
    <source>
        <dbReference type="PIRNR" id="PIRNR001365"/>
    </source>
</evidence>
<evidence type="ECO:0000313" key="6">
    <source>
        <dbReference type="Proteomes" id="UP000019373"/>
    </source>
</evidence>
<dbReference type="PRINTS" id="PR00146">
    <property type="entry name" value="DHPICSNTHASE"/>
</dbReference>
<dbReference type="PANTHER" id="PTHR12128:SF52">
    <property type="entry name" value="4-HYDROXY-2-OXOGLUTARATE ALDOLASE, MITOCHONDRIAL-RELATED"/>
    <property type="match status" value="1"/>
</dbReference>
<dbReference type="OMA" id="GMDACVP"/>
<feature type="region of interest" description="Disordered" evidence="4">
    <location>
        <begin position="1"/>
        <end position="39"/>
    </location>
</feature>
<dbReference type="InterPro" id="IPR002220">
    <property type="entry name" value="DapA-like"/>
</dbReference>
<gene>
    <name evidence="5" type="ORF">EPUS_03175</name>
</gene>
<evidence type="ECO:0000256" key="4">
    <source>
        <dbReference type="SAM" id="MobiDB-lite"/>
    </source>
</evidence>
<evidence type="ECO:0000256" key="3">
    <source>
        <dbReference type="PIRSR" id="PIRSR001365-2"/>
    </source>
</evidence>
<dbReference type="SMART" id="SM01130">
    <property type="entry name" value="DHDPS"/>
    <property type="match status" value="1"/>
</dbReference>
<dbReference type="PANTHER" id="PTHR12128">
    <property type="entry name" value="DIHYDRODIPICOLINATE SYNTHASE"/>
    <property type="match status" value="1"/>
</dbReference>
<dbReference type="InterPro" id="IPR013785">
    <property type="entry name" value="Aldolase_TIM"/>
</dbReference>
<keyword evidence="1" id="KW-0456">Lyase</keyword>
<protein>
    <submittedName>
        <fullName evidence="5">4-hydroxy-2-oxoglutarate aldolase</fullName>
    </submittedName>
</protein>
<sequence>MAPSAISTSDHSSNGTLKGISHYHQFNGHNGTPSHPTRRLLPGIYVPTVAFFDSNEDVDIASTEKHAARLAERGVAGIVTHGSNGEAVHLDREERAAITEATRKALGSAGYDDMPIIVGCGAQSTRETIRLCIDASNSGGDYALVISPSYYGSLLNSDLLLSHFRAVADASPIPLLIYNFPAVAGGLDMTSDQILALSKHPNIVGVKLTCGNTGKLNRISSGTKGDFLTTGGSADFILPTLIAGGDGVISGLANLAPKSCVKVMELYKKGDIAQAQRLQAIVARGDWSAIKGGFVGVKGALRLYEGYSAVPRRPCIAPDEEASRALKEQFREIMELEQSL</sequence>
<feature type="active site" description="Schiff-base intermediate with substrate" evidence="2">
    <location>
        <position position="207"/>
    </location>
</feature>
<dbReference type="Pfam" id="PF00701">
    <property type="entry name" value="DHDPS"/>
    <property type="match status" value="1"/>
</dbReference>
<comment type="similarity">
    <text evidence="1">Belongs to the DapA family.</text>
</comment>
<name>U1GS24_ENDPU</name>
<evidence type="ECO:0000256" key="2">
    <source>
        <dbReference type="PIRSR" id="PIRSR001365-1"/>
    </source>
</evidence>
<dbReference type="GO" id="GO:0008840">
    <property type="term" value="F:4-hydroxy-tetrahydrodipicolinate synthase activity"/>
    <property type="evidence" value="ECO:0007669"/>
    <property type="project" value="TreeGrafter"/>
</dbReference>
<feature type="binding site" evidence="3">
    <location>
        <position position="249"/>
    </location>
    <ligand>
        <name>pyruvate</name>
        <dbReference type="ChEBI" id="CHEBI:15361"/>
    </ligand>
</feature>
<keyword evidence="6" id="KW-1185">Reference proteome</keyword>
<dbReference type="GeneID" id="19238221"/>
<dbReference type="EMBL" id="KE720866">
    <property type="protein sequence ID" value="ERF74791.1"/>
    <property type="molecule type" value="Genomic_DNA"/>
</dbReference>
<feature type="active site" description="Proton donor/acceptor" evidence="2">
    <location>
        <position position="178"/>
    </location>
</feature>
<dbReference type="Proteomes" id="UP000019373">
    <property type="component" value="Unassembled WGS sequence"/>
</dbReference>
<reference evidence="6" key="1">
    <citation type="journal article" date="2014" name="BMC Genomics">
        <title>Genome characteristics reveal the impact of lichenization on lichen-forming fungus Endocarpon pusillum Hedwig (Verrucariales, Ascomycota).</title>
        <authorList>
            <person name="Wang Y.-Y."/>
            <person name="Liu B."/>
            <person name="Zhang X.-Y."/>
            <person name="Zhou Q.-M."/>
            <person name="Zhang T."/>
            <person name="Li H."/>
            <person name="Yu Y.-F."/>
            <person name="Zhang X.-L."/>
            <person name="Hao X.-Y."/>
            <person name="Wang M."/>
            <person name="Wang L."/>
            <person name="Wei J.-C."/>
        </authorList>
    </citation>
    <scope>NUCLEOTIDE SEQUENCE [LARGE SCALE GENOMIC DNA]</scope>
    <source>
        <strain evidence="6">Z07020 / HMAS-L-300199</strain>
    </source>
</reference>
<dbReference type="HOGENOM" id="CLU_049343_0_2_1"/>
<dbReference type="OrthoDB" id="191315at2759"/>
<accession>U1GS24</accession>
<organism evidence="5 6">
    <name type="scientific">Endocarpon pusillum (strain Z07020 / HMAS-L-300199)</name>
    <name type="common">Lichen-forming fungus</name>
    <dbReference type="NCBI Taxonomy" id="1263415"/>
    <lineage>
        <taxon>Eukaryota</taxon>
        <taxon>Fungi</taxon>
        <taxon>Dikarya</taxon>
        <taxon>Ascomycota</taxon>
        <taxon>Pezizomycotina</taxon>
        <taxon>Eurotiomycetes</taxon>
        <taxon>Chaetothyriomycetidae</taxon>
        <taxon>Verrucariales</taxon>
        <taxon>Verrucariaceae</taxon>
        <taxon>Endocarpon</taxon>
    </lineage>
</organism>
<dbReference type="PIRSF" id="PIRSF001365">
    <property type="entry name" value="DHDPS"/>
    <property type="match status" value="1"/>
</dbReference>
<dbReference type="Gene3D" id="3.20.20.70">
    <property type="entry name" value="Aldolase class I"/>
    <property type="match status" value="1"/>
</dbReference>
<dbReference type="eggNOG" id="ENOG502QWNS">
    <property type="taxonomic scope" value="Eukaryota"/>
</dbReference>
<dbReference type="CDD" id="cd00408">
    <property type="entry name" value="DHDPS-like"/>
    <property type="match status" value="1"/>
</dbReference>